<proteinExistence type="predicted"/>
<dbReference type="EMBL" id="BGZK01000216">
    <property type="protein sequence ID" value="GBP29181.1"/>
    <property type="molecule type" value="Genomic_DNA"/>
</dbReference>
<protein>
    <submittedName>
        <fullName evidence="1">Uncharacterized protein</fullName>
    </submittedName>
</protein>
<reference evidence="1 2" key="1">
    <citation type="journal article" date="2019" name="Commun. Biol.">
        <title>The bagworm genome reveals a unique fibroin gene that provides high tensile strength.</title>
        <authorList>
            <person name="Kono N."/>
            <person name="Nakamura H."/>
            <person name="Ohtoshi R."/>
            <person name="Tomita M."/>
            <person name="Numata K."/>
            <person name="Arakawa K."/>
        </authorList>
    </citation>
    <scope>NUCLEOTIDE SEQUENCE [LARGE SCALE GENOMIC DNA]</scope>
</reference>
<accession>A0A4C1URU1</accession>
<organism evidence="1 2">
    <name type="scientific">Eumeta variegata</name>
    <name type="common">Bagworm moth</name>
    <name type="synonym">Eumeta japonica</name>
    <dbReference type="NCBI Taxonomy" id="151549"/>
    <lineage>
        <taxon>Eukaryota</taxon>
        <taxon>Metazoa</taxon>
        <taxon>Ecdysozoa</taxon>
        <taxon>Arthropoda</taxon>
        <taxon>Hexapoda</taxon>
        <taxon>Insecta</taxon>
        <taxon>Pterygota</taxon>
        <taxon>Neoptera</taxon>
        <taxon>Endopterygota</taxon>
        <taxon>Lepidoptera</taxon>
        <taxon>Glossata</taxon>
        <taxon>Ditrysia</taxon>
        <taxon>Tineoidea</taxon>
        <taxon>Psychidae</taxon>
        <taxon>Oiketicinae</taxon>
        <taxon>Eumeta</taxon>
    </lineage>
</organism>
<evidence type="ECO:0000313" key="2">
    <source>
        <dbReference type="Proteomes" id="UP000299102"/>
    </source>
</evidence>
<dbReference type="Proteomes" id="UP000299102">
    <property type="component" value="Unassembled WGS sequence"/>
</dbReference>
<gene>
    <name evidence="1" type="ORF">EVAR_17719_1</name>
</gene>
<evidence type="ECO:0000313" key="1">
    <source>
        <dbReference type="EMBL" id="GBP29181.1"/>
    </source>
</evidence>
<dbReference type="AlphaFoldDB" id="A0A4C1URU1"/>
<name>A0A4C1URU1_EUMVA</name>
<keyword evidence="2" id="KW-1185">Reference proteome</keyword>
<comment type="caution">
    <text evidence="1">The sequence shown here is derived from an EMBL/GenBank/DDBJ whole genome shotgun (WGS) entry which is preliminary data.</text>
</comment>
<sequence length="145" mass="16203">MTVQYNARNSAALNYLRTMRCAGLTLPDPSLFTPGCHFTPLRRFGTPREGGPSATFIRRHIHLFLRMAYPRRQIKHKARHNGKQNIIIRGFIPDRRGVAAVACEHADPCPTNSPAYAHTPLPAHGRARDARAGALELRTCYVSAF</sequence>